<gene>
    <name evidence="2" type="ORF">DP939_02320</name>
</gene>
<evidence type="ECO:0000256" key="1">
    <source>
        <dbReference type="SAM" id="Phobius"/>
    </source>
</evidence>
<dbReference type="Proteomes" id="UP000253303">
    <property type="component" value="Unassembled WGS sequence"/>
</dbReference>
<evidence type="ECO:0000313" key="2">
    <source>
        <dbReference type="EMBL" id="RBQ21566.1"/>
    </source>
</evidence>
<keyword evidence="1" id="KW-1133">Transmembrane helix</keyword>
<proteinExistence type="predicted"/>
<organism evidence="2 3">
    <name type="scientific">Spongiactinospora rosea</name>
    <dbReference type="NCBI Taxonomy" id="2248750"/>
    <lineage>
        <taxon>Bacteria</taxon>
        <taxon>Bacillati</taxon>
        <taxon>Actinomycetota</taxon>
        <taxon>Actinomycetes</taxon>
        <taxon>Streptosporangiales</taxon>
        <taxon>Streptosporangiaceae</taxon>
        <taxon>Spongiactinospora</taxon>
    </lineage>
</organism>
<comment type="caution">
    <text evidence="2">The sequence shown here is derived from an EMBL/GenBank/DDBJ whole genome shotgun (WGS) entry which is preliminary data.</text>
</comment>
<evidence type="ECO:0000313" key="3">
    <source>
        <dbReference type="Proteomes" id="UP000253303"/>
    </source>
</evidence>
<reference evidence="2 3" key="1">
    <citation type="submission" date="2018-06" db="EMBL/GenBank/DDBJ databases">
        <title>Sphaerisporangium craniellae sp. nov., isolated from a marine sponge in the South China Sea.</title>
        <authorList>
            <person name="Li L."/>
        </authorList>
    </citation>
    <scope>NUCLEOTIDE SEQUENCE [LARGE SCALE GENOMIC DNA]</scope>
    <source>
        <strain evidence="2 3">LHW63015</strain>
    </source>
</reference>
<keyword evidence="1" id="KW-0472">Membrane</keyword>
<dbReference type="RefSeq" id="WP_113978306.1">
    <property type="nucleotide sequence ID" value="NZ_QMEY01000001.1"/>
</dbReference>
<name>A0A366M5U3_9ACTN</name>
<feature type="transmembrane region" description="Helical" evidence="1">
    <location>
        <begin position="27"/>
        <end position="52"/>
    </location>
</feature>
<keyword evidence="1" id="KW-0812">Transmembrane</keyword>
<accession>A0A366M5U3</accession>
<sequence length="59" mass="6205">MIAAAVNAALAAWWLYAACYVGRQLTVPLNAADLTVFLLWTGAAIASAVLAARAMEDRP</sequence>
<keyword evidence="3" id="KW-1185">Reference proteome</keyword>
<protein>
    <submittedName>
        <fullName evidence="2">Uncharacterized protein</fullName>
    </submittedName>
</protein>
<dbReference type="EMBL" id="QMEY01000001">
    <property type="protein sequence ID" value="RBQ21566.1"/>
    <property type="molecule type" value="Genomic_DNA"/>
</dbReference>
<dbReference type="AlphaFoldDB" id="A0A366M5U3"/>